<feature type="compositionally biased region" description="Polar residues" evidence="1">
    <location>
        <begin position="242"/>
        <end position="251"/>
    </location>
</feature>
<feature type="region of interest" description="Disordered" evidence="1">
    <location>
        <begin position="235"/>
        <end position="257"/>
    </location>
</feature>
<dbReference type="InterPro" id="IPR053029">
    <property type="entry name" value="RNA_pol_I-specific_init_factor"/>
</dbReference>
<comment type="caution">
    <text evidence="2">The sequence shown here is derived from an EMBL/GenBank/DDBJ whole genome shotgun (WGS) entry which is preliminary data.</text>
</comment>
<dbReference type="GO" id="GO:0042790">
    <property type="term" value="P:nucleolar large rRNA transcription by RNA polymerase I"/>
    <property type="evidence" value="ECO:0007669"/>
    <property type="project" value="TreeGrafter"/>
</dbReference>
<evidence type="ECO:0000313" key="2">
    <source>
        <dbReference type="EMBL" id="PNP52721.1"/>
    </source>
</evidence>
<name>A0A2K0U4L9_TRIHA</name>
<evidence type="ECO:0000313" key="3">
    <source>
        <dbReference type="Proteomes" id="UP000236290"/>
    </source>
</evidence>
<dbReference type="GO" id="GO:0001164">
    <property type="term" value="F:RNA polymerase I core promoter sequence-specific DNA binding"/>
    <property type="evidence" value="ECO:0007669"/>
    <property type="project" value="TreeGrafter"/>
</dbReference>
<dbReference type="Proteomes" id="UP000236290">
    <property type="component" value="Unassembled WGS sequence"/>
</dbReference>
<dbReference type="PANTHER" id="PTHR28244">
    <property type="entry name" value="RNA POLYMERASE I-SPECIFIC TRANSCRIPTION INITIATION FACTOR RRN11"/>
    <property type="match status" value="1"/>
</dbReference>
<feature type="region of interest" description="Disordered" evidence="1">
    <location>
        <begin position="60"/>
        <end position="81"/>
    </location>
</feature>
<accession>A0A2K0U4L9</accession>
<evidence type="ECO:0000256" key="1">
    <source>
        <dbReference type="SAM" id="MobiDB-lite"/>
    </source>
</evidence>
<dbReference type="GO" id="GO:0017025">
    <property type="term" value="F:TBP-class protein binding"/>
    <property type="evidence" value="ECO:0007669"/>
    <property type="project" value="TreeGrafter"/>
</dbReference>
<sequence>MNLEQSLYGSEGTSHARYSRSFIQPRSDVQFVVAGVSEADENPRSSVKQFPHRGLEDLEKQERKYQSESENGKQKSSLREDDRKGHLDVLLRATEQFLAQGEIAKAAKAFGIVLQLRPRAETIDIRLHHLWAIGSEILLRQREQLKEIDQQLMTGGHGIQMAAPRWGSSSNMNELKSYFEILIRQYAYDHKVPHKLSAVDFWLALLSCELSTIYAEHVRGIAHLEAETRLQHGDSTRHDAVLSSSPNTNESLGGRSDFEAVDSGLQYETKMDWANQREAICQRTLSGLRDINQRTEKLVDQLPYSKNEIFLQLREITSLLSIDLSLLHSST</sequence>
<dbReference type="OrthoDB" id="2159786at2759"/>
<dbReference type="EMBL" id="MTYI01000090">
    <property type="protein sequence ID" value="PNP52721.1"/>
    <property type="molecule type" value="Genomic_DNA"/>
</dbReference>
<proteinExistence type="predicted"/>
<dbReference type="AlphaFoldDB" id="A0A2K0U4L9"/>
<dbReference type="PANTHER" id="PTHR28244:SF1">
    <property type="entry name" value="RNA POLYMERASE I-SPECIFIC TRANSCRIPTION INITIATION FACTOR RRN11"/>
    <property type="match status" value="1"/>
</dbReference>
<organism evidence="2 3">
    <name type="scientific">Trichoderma harzianum</name>
    <name type="common">Hypocrea lixii</name>
    <dbReference type="NCBI Taxonomy" id="5544"/>
    <lineage>
        <taxon>Eukaryota</taxon>
        <taxon>Fungi</taxon>
        <taxon>Dikarya</taxon>
        <taxon>Ascomycota</taxon>
        <taxon>Pezizomycotina</taxon>
        <taxon>Sordariomycetes</taxon>
        <taxon>Hypocreomycetidae</taxon>
        <taxon>Hypocreales</taxon>
        <taxon>Hypocreaceae</taxon>
        <taxon>Trichoderma</taxon>
    </lineage>
</organism>
<reference evidence="2 3" key="1">
    <citation type="submission" date="2017-02" db="EMBL/GenBank/DDBJ databases">
        <title>Genomes of Trichoderma spp. with biocontrol activity.</title>
        <authorList>
            <person name="Gardiner D."/>
            <person name="Kazan K."/>
            <person name="Vos C."/>
            <person name="Harvey P."/>
        </authorList>
    </citation>
    <scope>NUCLEOTIDE SEQUENCE [LARGE SCALE GENOMIC DNA]</scope>
    <source>
        <strain evidence="2 3">Tr1</strain>
    </source>
</reference>
<protein>
    <submittedName>
        <fullName evidence="2">Uncharacterized protein</fullName>
    </submittedName>
</protein>
<dbReference type="GO" id="GO:0070860">
    <property type="term" value="C:RNA polymerase I core factor complex"/>
    <property type="evidence" value="ECO:0007669"/>
    <property type="project" value="TreeGrafter"/>
</dbReference>
<gene>
    <name evidence="2" type="ORF">THARTR1_06562</name>
</gene>